<evidence type="ECO:0000313" key="1">
    <source>
        <dbReference type="EMBL" id="KAJ7013284.1"/>
    </source>
</evidence>
<keyword evidence="2" id="KW-1185">Reference proteome</keyword>
<organism evidence="1 2">
    <name type="scientific">Populus alba x Populus x berolinensis</name>
    <dbReference type="NCBI Taxonomy" id="444605"/>
    <lineage>
        <taxon>Eukaryota</taxon>
        <taxon>Viridiplantae</taxon>
        <taxon>Streptophyta</taxon>
        <taxon>Embryophyta</taxon>
        <taxon>Tracheophyta</taxon>
        <taxon>Spermatophyta</taxon>
        <taxon>Magnoliopsida</taxon>
        <taxon>eudicotyledons</taxon>
        <taxon>Gunneridae</taxon>
        <taxon>Pentapetalae</taxon>
        <taxon>rosids</taxon>
        <taxon>fabids</taxon>
        <taxon>Malpighiales</taxon>
        <taxon>Salicaceae</taxon>
        <taxon>Saliceae</taxon>
        <taxon>Populus</taxon>
    </lineage>
</organism>
<dbReference type="AlphaFoldDB" id="A0AAD6WK40"/>
<protein>
    <submittedName>
        <fullName evidence="1">Uncharacterized protein</fullName>
    </submittedName>
</protein>
<accession>A0AAD6WK40</accession>
<comment type="caution">
    <text evidence="1">The sequence shown here is derived from an EMBL/GenBank/DDBJ whole genome shotgun (WGS) entry which is preliminary data.</text>
</comment>
<dbReference type="Proteomes" id="UP001164929">
    <property type="component" value="Chromosome 1"/>
</dbReference>
<name>A0AAD6WK40_9ROSI</name>
<reference evidence="1 2" key="1">
    <citation type="journal article" date="2023" name="Mol. Ecol. Resour.">
        <title>Chromosome-level genome assembly of a triploid poplar Populus alba 'Berolinensis'.</title>
        <authorList>
            <person name="Chen S."/>
            <person name="Yu Y."/>
            <person name="Wang X."/>
            <person name="Wang S."/>
            <person name="Zhang T."/>
            <person name="Zhou Y."/>
            <person name="He R."/>
            <person name="Meng N."/>
            <person name="Wang Y."/>
            <person name="Liu W."/>
            <person name="Liu Z."/>
            <person name="Liu J."/>
            <person name="Guo Q."/>
            <person name="Huang H."/>
            <person name="Sederoff R.R."/>
            <person name="Wang G."/>
            <person name="Qu G."/>
            <person name="Chen S."/>
        </authorList>
    </citation>
    <scope>NUCLEOTIDE SEQUENCE [LARGE SCALE GENOMIC DNA]</scope>
    <source>
        <strain evidence="1">SC-2020</strain>
    </source>
</reference>
<sequence length="165" mass="18302">MERYTGILKHLDYCSRIPKDELSTSHNAPINELVRAETISIIKVLSLMLGAFVENNPKQLVGFYSMAEAVQVAFKIEEEDFHEIPATSPGRNEKIAVGFIAENSEAVDQIPREIKKVDVSSAGASAAFLLSVLAIFRAAMKGKLIANCPLPPERIPRYELLYKNL</sequence>
<gene>
    <name evidence="1" type="ORF">NC653_003086</name>
</gene>
<proteinExistence type="predicted"/>
<dbReference type="EMBL" id="JAQIZT010000001">
    <property type="protein sequence ID" value="KAJ7013284.1"/>
    <property type="molecule type" value="Genomic_DNA"/>
</dbReference>
<evidence type="ECO:0000313" key="2">
    <source>
        <dbReference type="Proteomes" id="UP001164929"/>
    </source>
</evidence>